<comment type="caution">
    <text evidence="1">The sequence shown here is derived from an EMBL/GenBank/DDBJ whole genome shotgun (WGS) entry which is preliminary data.</text>
</comment>
<organism evidence="1 2">
    <name type="scientific">Zophobas morio</name>
    <dbReference type="NCBI Taxonomy" id="2755281"/>
    <lineage>
        <taxon>Eukaryota</taxon>
        <taxon>Metazoa</taxon>
        <taxon>Ecdysozoa</taxon>
        <taxon>Arthropoda</taxon>
        <taxon>Hexapoda</taxon>
        <taxon>Insecta</taxon>
        <taxon>Pterygota</taxon>
        <taxon>Neoptera</taxon>
        <taxon>Endopterygota</taxon>
        <taxon>Coleoptera</taxon>
        <taxon>Polyphaga</taxon>
        <taxon>Cucujiformia</taxon>
        <taxon>Tenebrionidae</taxon>
        <taxon>Zophobas</taxon>
    </lineage>
</organism>
<sequence>MVRATARQAVNVRFGSHRRSNIFLCLPTSVITDRQHERTHATSFCYRSVPAVFRVRSIATFRTTNVRVAGATPASISFTPQQNRALCRRGGGEYCGGTITRSVSEER</sequence>
<evidence type="ECO:0000313" key="2">
    <source>
        <dbReference type="Proteomes" id="UP001168821"/>
    </source>
</evidence>
<reference evidence="1" key="1">
    <citation type="journal article" date="2023" name="G3 (Bethesda)">
        <title>Whole genome assemblies of Zophobas morio and Tenebrio molitor.</title>
        <authorList>
            <person name="Kaur S."/>
            <person name="Stinson S.A."/>
            <person name="diCenzo G.C."/>
        </authorList>
    </citation>
    <scope>NUCLEOTIDE SEQUENCE</scope>
    <source>
        <strain evidence="1">QUZm001</strain>
    </source>
</reference>
<protein>
    <submittedName>
        <fullName evidence="1">Uncharacterized protein</fullName>
    </submittedName>
</protein>
<dbReference type="Proteomes" id="UP001168821">
    <property type="component" value="Unassembled WGS sequence"/>
</dbReference>
<evidence type="ECO:0000313" key="1">
    <source>
        <dbReference type="EMBL" id="KAJ3648541.1"/>
    </source>
</evidence>
<name>A0AA38I356_9CUCU</name>
<proteinExistence type="predicted"/>
<dbReference type="AlphaFoldDB" id="A0AA38I356"/>
<gene>
    <name evidence="1" type="ORF">Zmor_020336</name>
</gene>
<dbReference type="EMBL" id="JALNTZ010000006">
    <property type="protein sequence ID" value="KAJ3648541.1"/>
    <property type="molecule type" value="Genomic_DNA"/>
</dbReference>
<keyword evidence="2" id="KW-1185">Reference proteome</keyword>
<accession>A0AA38I356</accession>